<reference evidence="2 4" key="1">
    <citation type="submission" date="2015-10" db="EMBL/GenBank/DDBJ databases">
        <title>Draft genome sequence of Salegentibacter salinarum KCTC 12975.</title>
        <authorList>
            <person name="Lin W."/>
            <person name="Zheng Q."/>
        </authorList>
    </citation>
    <scope>NUCLEOTIDE SEQUENCE [LARGE SCALE GENOMIC DNA]</scope>
    <source>
        <strain evidence="2 4">KCTC 12974</strain>
    </source>
</reference>
<keyword evidence="3" id="KW-1185">Reference proteome</keyword>
<dbReference type="OrthoDB" id="1442167at2"/>
<comment type="caution">
    <text evidence="2">The sequence shown here is derived from an EMBL/GenBank/DDBJ whole genome shotgun (WGS) entry which is preliminary data.</text>
</comment>
<name>A0A2N0TR96_9FLAO</name>
<accession>A0A2N0TR96</accession>
<proteinExistence type="predicted"/>
<dbReference type="EMBL" id="LKTR01000039">
    <property type="protein sequence ID" value="PKD17259.1"/>
    <property type="molecule type" value="Genomic_DNA"/>
</dbReference>
<evidence type="ECO:0000313" key="3">
    <source>
        <dbReference type="Proteomes" id="UP000176009"/>
    </source>
</evidence>
<dbReference type="Proteomes" id="UP000232533">
    <property type="component" value="Unassembled WGS sequence"/>
</dbReference>
<dbReference type="RefSeq" id="WP_070054815.1">
    <property type="nucleotide sequence ID" value="NZ_FVZF01000039.1"/>
</dbReference>
<dbReference type="AlphaFoldDB" id="A0A2N0TR96"/>
<evidence type="ECO:0000313" key="4">
    <source>
        <dbReference type="Proteomes" id="UP000232533"/>
    </source>
</evidence>
<gene>
    <name evidence="2" type="ORF">APR40_14910</name>
    <name evidence="1" type="ORF">BHS39_14940</name>
</gene>
<evidence type="ECO:0000313" key="2">
    <source>
        <dbReference type="EMBL" id="PKD17259.1"/>
    </source>
</evidence>
<evidence type="ECO:0000313" key="1">
    <source>
        <dbReference type="EMBL" id="OEY71911.1"/>
    </source>
</evidence>
<dbReference type="Proteomes" id="UP000176009">
    <property type="component" value="Unassembled WGS sequence"/>
</dbReference>
<dbReference type="EMBL" id="MJBR01000033">
    <property type="protein sequence ID" value="OEY71911.1"/>
    <property type="molecule type" value="Genomic_DNA"/>
</dbReference>
<organism evidence="2 4">
    <name type="scientific">Salegentibacter salarius</name>
    <dbReference type="NCBI Taxonomy" id="435906"/>
    <lineage>
        <taxon>Bacteria</taxon>
        <taxon>Pseudomonadati</taxon>
        <taxon>Bacteroidota</taxon>
        <taxon>Flavobacteriia</taxon>
        <taxon>Flavobacteriales</taxon>
        <taxon>Flavobacteriaceae</taxon>
        <taxon>Salegentibacter</taxon>
    </lineage>
</organism>
<protein>
    <recommendedName>
        <fullName evidence="5">HEPN domain-containing protein</fullName>
    </recommendedName>
</protein>
<reference evidence="1 3" key="2">
    <citation type="submission" date="2016-09" db="EMBL/GenBank/DDBJ databases">
        <title>Genome Sequence of Salegentibacter salarius,Isolated from a Marine Solar Saltern of the Yellow Sea in South Korea.</title>
        <authorList>
            <person name="Zheng Q."/>
            <person name="Liu Y."/>
        </authorList>
    </citation>
    <scope>NUCLEOTIDE SEQUENCE [LARGE SCALE GENOMIC DNA]</scope>
    <source>
        <strain evidence="1 3">KCTC 12974</strain>
    </source>
</reference>
<evidence type="ECO:0008006" key="5">
    <source>
        <dbReference type="Google" id="ProtNLM"/>
    </source>
</evidence>
<sequence>MNKKKRFVYFSSPEHWFQAASELNDVVEELYLIRDKAHYTQFFGDTNQRIKRPAYSRGTYLLMAYALENLLKGIAVLNNPDLVNTGKIDKSIKTHDLNELSGLNDFRPNNKQKEFQSILSAQCISNARYPVGLNEQIEMTDPSVTDEDFTIYKKLFKKYQSYLASNFNLKGWDSGLNDPSLKTKPGEWHYFENN</sequence>